<gene>
    <name evidence="2" type="primary">AtMg00810_62</name>
    <name evidence="2" type="ORF">CK203_081932</name>
</gene>
<dbReference type="CDD" id="cd09272">
    <property type="entry name" value="RNase_HI_RT_Ty1"/>
    <property type="match status" value="1"/>
</dbReference>
<accession>A0A438DXE3</accession>
<organism evidence="2 3">
    <name type="scientific">Vitis vinifera</name>
    <name type="common">Grape</name>
    <dbReference type="NCBI Taxonomy" id="29760"/>
    <lineage>
        <taxon>Eukaryota</taxon>
        <taxon>Viridiplantae</taxon>
        <taxon>Streptophyta</taxon>
        <taxon>Embryophyta</taxon>
        <taxon>Tracheophyta</taxon>
        <taxon>Spermatophyta</taxon>
        <taxon>Magnoliopsida</taxon>
        <taxon>eudicotyledons</taxon>
        <taxon>Gunneridae</taxon>
        <taxon>Pentapetalae</taxon>
        <taxon>rosids</taxon>
        <taxon>Vitales</taxon>
        <taxon>Vitaceae</taxon>
        <taxon>Viteae</taxon>
        <taxon>Vitis</taxon>
    </lineage>
</organism>
<dbReference type="InterPro" id="IPR057670">
    <property type="entry name" value="SH3_retrovirus"/>
</dbReference>
<protein>
    <submittedName>
        <fullName evidence="2">Putative mitochondrial protein</fullName>
    </submittedName>
</protein>
<sequence length="391" mass="44411">MNILYVLGRGYPHGYPPYKPITFKCVEVKSPIEVFSKSYPNFDNSNKLVPRIFGCVSFVHVHAQNQGKFDPRAIRCVFVGYSSTQKGETSLMENKDRDLFLLELSFSPLFNLSLNPVQVMSLESPNPHVVLIQELECIQGGRHAFLTSCKPKSPNQPSENEVTPVSDPIFENSLAPLDSHEHDLPIAIRKGKSPVGCKWVFKVKYKVDGSLEKYKARLVAKATLKHMGWIIKRPLHRFAKAMTTMGYKQSQGKKSSKMSVGKEFEIKDLGKLKYFLGIEVAYSKITELQKKVKMWLWTKEMYQRLVRGLIYLSHTRLDIAYIVGVGISFKKGTKLTLEAYTDVDYVGLVVNRRSTSGYCTFVGRNLVTWRSKKQTMVARSSVKSEFRANGT</sequence>
<evidence type="ECO:0000259" key="1">
    <source>
        <dbReference type="Pfam" id="PF25597"/>
    </source>
</evidence>
<evidence type="ECO:0000313" key="2">
    <source>
        <dbReference type="EMBL" id="RVW40092.1"/>
    </source>
</evidence>
<feature type="domain" description="Retroviral polymerase SH3-like" evidence="1">
    <location>
        <begin position="55"/>
        <end position="87"/>
    </location>
</feature>
<name>A0A438DXE3_VITVI</name>
<dbReference type="EMBL" id="QGNW01001465">
    <property type="protein sequence ID" value="RVW40092.1"/>
    <property type="molecule type" value="Genomic_DNA"/>
</dbReference>
<dbReference type="AlphaFoldDB" id="A0A438DXE3"/>
<dbReference type="PANTHER" id="PTHR11439:SF470">
    <property type="entry name" value="CYSTEINE-RICH RLK (RECEPTOR-LIKE PROTEIN KINASE) 8"/>
    <property type="match status" value="1"/>
</dbReference>
<reference evidence="2 3" key="1">
    <citation type="journal article" date="2018" name="PLoS Genet.">
        <title>Population sequencing reveals clonal diversity and ancestral inbreeding in the grapevine cultivar Chardonnay.</title>
        <authorList>
            <person name="Roach M.J."/>
            <person name="Johnson D.L."/>
            <person name="Bohlmann J."/>
            <person name="van Vuuren H.J."/>
            <person name="Jones S.J."/>
            <person name="Pretorius I.S."/>
            <person name="Schmidt S.A."/>
            <person name="Borneman A.R."/>
        </authorList>
    </citation>
    <scope>NUCLEOTIDE SEQUENCE [LARGE SCALE GENOMIC DNA]</scope>
    <source>
        <strain evidence="3">cv. Chardonnay</strain>
        <tissue evidence="2">Leaf</tissue>
    </source>
</reference>
<dbReference type="PANTHER" id="PTHR11439">
    <property type="entry name" value="GAG-POL-RELATED RETROTRANSPOSON"/>
    <property type="match status" value="1"/>
</dbReference>
<proteinExistence type="predicted"/>
<dbReference type="Pfam" id="PF25597">
    <property type="entry name" value="SH3_retrovirus"/>
    <property type="match status" value="1"/>
</dbReference>
<comment type="caution">
    <text evidence="2">The sequence shown here is derived from an EMBL/GenBank/DDBJ whole genome shotgun (WGS) entry which is preliminary data.</text>
</comment>
<dbReference type="Proteomes" id="UP000288805">
    <property type="component" value="Unassembled WGS sequence"/>
</dbReference>
<evidence type="ECO:0000313" key="3">
    <source>
        <dbReference type="Proteomes" id="UP000288805"/>
    </source>
</evidence>